<protein>
    <recommendedName>
        <fullName evidence="4">Lipoprotein</fullName>
    </recommendedName>
</protein>
<proteinExistence type="predicted"/>
<sequence>MKYFFIACIATTLLSGCAHTITLKPDSKWHTVWSANRQDSDININVQKDNHCDEPALAQDTQIRLIRLTHFMDLDNLPDSREETEEFYAGTEHSGVPLRLLDSGPLDMSQNGSTYQIRITKGMALVSRTKEKCSVLLIEKPKKRDDK</sequence>
<dbReference type="Proteomes" id="UP000011960">
    <property type="component" value="Unassembled WGS sequence"/>
</dbReference>
<accession>M7CVF4</accession>
<name>M7CVF4_9GAMM</name>
<gene>
    <name evidence="2" type="ORF">MSNKSG1_00788</name>
</gene>
<evidence type="ECO:0000313" key="2">
    <source>
        <dbReference type="EMBL" id="EMP57114.1"/>
    </source>
</evidence>
<reference evidence="2 3" key="1">
    <citation type="journal article" date="2013" name="Genome Announc.">
        <title>Genome Sequence of Hydrothermal Arsenic-Respiring Bacterium Marinobacter santoriniensis NKSG1T.</title>
        <authorList>
            <person name="Handley K.M."/>
            <person name="Upton M."/>
            <person name="Beatson S.A."/>
            <person name="Hery M."/>
            <person name="Lloyd J.R."/>
        </authorList>
    </citation>
    <scope>NUCLEOTIDE SEQUENCE [LARGE SCALE GENOMIC DNA]</scope>
    <source>
        <strain evidence="2 3">NKSG1</strain>
    </source>
</reference>
<keyword evidence="3" id="KW-1185">Reference proteome</keyword>
<evidence type="ECO:0000313" key="3">
    <source>
        <dbReference type="Proteomes" id="UP000011960"/>
    </source>
</evidence>
<dbReference type="AlphaFoldDB" id="M7CVF4"/>
<evidence type="ECO:0008006" key="4">
    <source>
        <dbReference type="Google" id="ProtNLM"/>
    </source>
</evidence>
<feature type="chain" id="PRO_5004080901" description="Lipoprotein" evidence="1">
    <location>
        <begin position="21"/>
        <end position="147"/>
    </location>
</feature>
<keyword evidence="1" id="KW-0732">Signal</keyword>
<evidence type="ECO:0000256" key="1">
    <source>
        <dbReference type="SAM" id="SignalP"/>
    </source>
</evidence>
<feature type="signal peptide" evidence="1">
    <location>
        <begin position="1"/>
        <end position="20"/>
    </location>
</feature>
<dbReference type="PROSITE" id="PS51257">
    <property type="entry name" value="PROKAR_LIPOPROTEIN"/>
    <property type="match status" value="1"/>
</dbReference>
<dbReference type="EMBL" id="APAT01000005">
    <property type="protein sequence ID" value="EMP57114.1"/>
    <property type="molecule type" value="Genomic_DNA"/>
</dbReference>
<organism evidence="2 3">
    <name type="scientific">Marinobacter santoriniensis NKSG1</name>
    <dbReference type="NCBI Taxonomy" id="1288826"/>
    <lineage>
        <taxon>Bacteria</taxon>
        <taxon>Pseudomonadati</taxon>
        <taxon>Pseudomonadota</taxon>
        <taxon>Gammaproteobacteria</taxon>
        <taxon>Pseudomonadales</taxon>
        <taxon>Marinobacteraceae</taxon>
        <taxon>Marinobacter</taxon>
    </lineage>
</organism>
<comment type="caution">
    <text evidence="2">The sequence shown here is derived from an EMBL/GenBank/DDBJ whole genome shotgun (WGS) entry which is preliminary data.</text>
</comment>